<dbReference type="InterPro" id="IPR021109">
    <property type="entry name" value="Peptidase_aspartic_dom_sf"/>
</dbReference>
<dbReference type="GO" id="GO:0004190">
    <property type="term" value="F:aspartic-type endopeptidase activity"/>
    <property type="evidence" value="ECO:0007669"/>
    <property type="project" value="InterPro"/>
</dbReference>
<dbReference type="PANTHER" id="PTHR47966">
    <property type="entry name" value="BETA-SITE APP-CLEAVING ENZYME, ISOFORM A-RELATED"/>
    <property type="match status" value="1"/>
</dbReference>
<dbReference type="PRINTS" id="PR00792">
    <property type="entry name" value="PEPSIN"/>
</dbReference>
<feature type="domain" description="Peptidase A1" evidence="3">
    <location>
        <begin position="86"/>
        <end position="404"/>
    </location>
</feature>
<dbReference type="AlphaFoldDB" id="A0A8E2DIP4"/>
<dbReference type="Pfam" id="PF00026">
    <property type="entry name" value="Asp"/>
    <property type="match status" value="1"/>
</dbReference>
<comment type="similarity">
    <text evidence="1">Belongs to the peptidase A1 family.</text>
</comment>
<feature type="region of interest" description="Disordered" evidence="2">
    <location>
        <begin position="22"/>
        <end position="52"/>
    </location>
</feature>
<sequence>MPEQNRSAPLKTYFAFGTGKDLISKDQSRAQKLKHRGHPHESEQSSDNNLSTKVEHNHNCHERNAHTHVSVDTPPGVDTTDANIIHIVSGIIGGGNQTCGLLVDAGSSWVWIDSHNYSAGQKGPEKKSKSVDYAVCGLTGTEYNDFVKLPSGEPMLQRSIGVAENFTQFRTKLPEEVRNVKGILGIGPSYLLAAPRLSTAYIQERKSTKIRISISFEENGRDGLLTYSEPDESRYSGDITYVDITRKEPSLEYWGIDLGLAYGHDVSLTSIKTGIIDPGTALLLFRKEAYDQYKQEIGATEDSETGLLVIQESQRGKLKSLFFTIGEANFELTAQAQILPSSIQATIGVQSDKIYLIVGQLDSQTTQDDESRAQQHADVILGFTWLRWFCTVFVTRPDDIVDVDGNRTTGKYVRHIQVGIANRKF</sequence>
<dbReference type="InterPro" id="IPR034164">
    <property type="entry name" value="Pepsin-like_dom"/>
</dbReference>
<evidence type="ECO:0000256" key="2">
    <source>
        <dbReference type="SAM" id="MobiDB-lite"/>
    </source>
</evidence>
<reference evidence="4 5" key="1">
    <citation type="submission" date="2016-07" db="EMBL/GenBank/DDBJ databases">
        <title>Draft genome of the white-rot fungus Obba rivulosa 3A-2.</title>
        <authorList>
            <consortium name="DOE Joint Genome Institute"/>
            <person name="Miettinen O."/>
            <person name="Riley R."/>
            <person name="Acob R."/>
            <person name="Barry K."/>
            <person name="Cullen D."/>
            <person name="De Vries R."/>
            <person name="Hainaut M."/>
            <person name="Hatakka A."/>
            <person name="Henrissat B."/>
            <person name="Hilden K."/>
            <person name="Kuo R."/>
            <person name="Labutti K."/>
            <person name="Lipzen A."/>
            <person name="Makela M.R."/>
            <person name="Sandor L."/>
            <person name="Spatafora J.W."/>
            <person name="Grigoriev I.V."/>
            <person name="Hibbett D.S."/>
        </authorList>
    </citation>
    <scope>NUCLEOTIDE SEQUENCE [LARGE SCALE GENOMIC DNA]</scope>
    <source>
        <strain evidence="4 5">3A-2</strain>
    </source>
</reference>
<dbReference type="PANTHER" id="PTHR47966:SF51">
    <property type="entry name" value="BETA-SITE APP-CLEAVING ENZYME, ISOFORM A-RELATED"/>
    <property type="match status" value="1"/>
</dbReference>
<dbReference type="PROSITE" id="PS51767">
    <property type="entry name" value="PEPTIDASE_A1"/>
    <property type="match status" value="1"/>
</dbReference>
<dbReference type="InterPro" id="IPR001461">
    <property type="entry name" value="Aspartic_peptidase_A1"/>
</dbReference>
<dbReference type="GO" id="GO:0006508">
    <property type="term" value="P:proteolysis"/>
    <property type="evidence" value="ECO:0007669"/>
    <property type="project" value="UniProtKB-KW"/>
</dbReference>
<protein>
    <submittedName>
        <fullName evidence="4">Acid protease</fullName>
    </submittedName>
</protein>
<proteinExistence type="inferred from homology"/>
<dbReference type="InterPro" id="IPR033121">
    <property type="entry name" value="PEPTIDASE_A1"/>
</dbReference>
<dbReference type="OrthoDB" id="10516437at2759"/>
<keyword evidence="4" id="KW-0645">Protease</keyword>
<evidence type="ECO:0000256" key="1">
    <source>
        <dbReference type="ARBA" id="ARBA00007447"/>
    </source>
</evidence>
<dbReference type="Proteomes" id="UP000250043">
    <property type="component" value="Unassembled WGS sequence"/>
</dbReference>
<gene>
    <name evidence="4" type="ORF">OBBRIDRAFT_795220</name>
</gene>
<dbReference type="EMBL" id="KV722452">
    <property type="protein sequence ID" value="OCH88452.1"/>
    <property type="molecule type" value="Genomic_DNA"/>
</dbReference>
<accession>A0A8E2DIP4</accession>
<name>A0A8E2DIP4_9APHY</name>
<evidence type="ECO:0000313" key="5">
    <source>
        <dbReference type="Proteomes" id="UP000250043"/>
    </source>
</evidence>
<dbReference type="Gene3D" id="2.40.70.10">
    <property type="entry name" value="Acid Proteases"/>
    <property type="match status" value="2"/>
</dbReference>
<evidence type="ECO:0000313" key="4">
    <source>
        <dbReference type="EMBL" id="OCH88452.1"/>
    </source>
</evidence>
<evidence type="ECO:0000259" key="3">
    <source>
        <dbReference type="PROSITE" id="PS51767"/>
    </source>
</evidence>
<organism evidence="4 5">
    <name type="scientific">Obba rivulosa</name>
    <dbReference type="NCBI Taxonomy" id="1052685"/>
    <lineage>
        <taxon>Eukaryota</taxon>
        <taxon>Fungi</taxon>
        <taxon>Dikarya</taxon>
        <taxon>Basidiomycota</taxon>
        <taxon>Agaricomycotina</taxon>
        <taxon>Agaricomycetes</taxon>
        <taxon>Polyporales</taxon>
        <taxon>Gelatoporiaceae</taxon>
        <taxon>Obba</taxon>
    </lineage>
</organism>
<dbReference type="CDD" id="cd05471">
    <property type="entry name" value="pepsin_like"/>
    <property type="match status" value="1"/>
</dbReference>
<keyword evidence="5" id="KW-1185">Reference proteome</keyword>
<keyword evidence="4" id="KW-0378">Hydrolase</keyword>
<dbReference type="SUPFAM" id="SSF50630">
    <property type="entry name" value="Acid proteases"/>
    <property type="match status" value="1"/>
</dbReference>